<dbReference type="KEGG" id="tcd:AAIA72_05775"/>
<feature type="chain" id="PRO_5044197891" evidence="1">
    <location>
        <begin position="23"/>
        <end position="246"/>
    </location>
</feature>
<sequence length="246" mass="26661">MKLKHTILALSCAAALAPAVRADTLGLFAGVSGWMPSYNGTFTSNNNDIDMEKDLGFDDSTFVTGYVAFEHPVPALPNLRLGYTELSETAKGTLTKTFRNVSFSGDVTTEFDLTHTDLTAYWRLLDNVVNLDLGLQAKFFDGMVRVEQTLPIAKQETVDVNEVLPLVYVGAGVDLPFTGLSANASVAGIGYSGNRLLDVNANIKYEINVVGIEAGYRSFDVVLDDVDDVDFDVRIGGPYLGAFVHF</sequence>
<reference evidence="2" key="1">
    <citation type="submission" date="2024-05" db="EMBL/GenBank/DDBJ databases">
        <title>Genome sequencing of novel strain.</title>
        <authorList>
            <person name="Ganbat D."/>
            <person name="Ganbat S."/>
            <person name="Lee S.-J."/>
        </authorList>
    </citation>
    <scope>NUCLEOTIDE SEQUENCE</scope>
    <source>
        <strain evidence="2">SMD15-11</strain>
    </source>
</reference>
<keyword evidence="1" id="KW-0732">Signal</keyword>
<gene>
    <name evidence="2" type="ORF">AAIA72_05775</name>
</gene>
<evidence type="ECO:0000313" key="2">
    <source>
        <dbReference type="EMBL" id="XDT73476.1"/>
    </source>
</evidence>
<dbReference type="AlphaFoldDB" id="A0AB39V069"/>
<dbReference type="RefSeq" id="WP_369602467.1">
    <property type="nucleotide sequence ID" value="NZ_CP154858.1"/>
</dbReference>
<protein>
    <submittedName>
        <fullName evidence="2">TIGR04219 family outer membrane beta-barrel protein</fullName>
    </submittedName>
</protein>
<organism evidence="2">
    <name type="scientific">Thermohahella caldifontis</name>
    <dbReference type="NCBI Taxonomy" id="3142973"/>
    <lineage>
        <taxon>Bacteria</taxon>
        <taxon>Pseudomonadati</taxon>
        <taxon>Pseudomonadota</taxon>
        <taxon>Gammaproteobacteria</taxon>
        <taxon>Oceanospirillales</taxon>
        <taxon>Hahellaceae</taxon>
        <taxon>Thermohahella</taxon>
    </lineage>
</organism>
<dbReference type="EMBL" id="CP154858">
    <property type="protein sequence ID" value="XDT73476.1"/>
    <property type="molecule type" value="Genomic_DNA"/>
</dbReference>
<feature type="signal peptide" evidence="1">
    <location>
        <begin position="1"/>
        <end position="22"/>
    </location>
</feature>
<dbReference type="InterPro" id="IPR026387">
    <property type="entry name" value="OMP_w_GlyGly"/>
</dbReference>
<dbReference type="NCBIfam" id="TIGR04219">
    <property type="entry name" value="OMP_w_GlyGly"/>
    <property type="match status" value="1"/>
</dbReference>
<accession>A0AB39V069</accession>
<proteinExistence type="predicted"/>
<evidence type="ECO:0000256" key="1">
    <source>
        <dbReference type="SAM" id="SignalP"/>
    </source>
</evidence>
<name>A0AB39V069_9GAMM</name>